<dbReference type="PROSITE" id="PS51471">
    <property type="entry name" value="FE2OG_OXY"/>
    <property type="match status" value="1"/>
</dbReference>
<dbReference type="Proteomes" id="UP000235005">
    <property type="component" value="Unassembled WGS sequence"/>
</dbReference>
<dbReference type="EMBL" id="PKUS01000018">
    <property type="protein sequence ID" value="PLW68177.1"/>
    <property type="molecule type" value="Genomic_DNA"/>
</dbReference>
<organism evidence="2 3">
    <name type="scientific">Pseudohalioglobus lutimaris</name>
    <dbReference type="NCBI Taxonomy" id="1737061"/>
    <lineage>
        <taxon>Bacteria</taxon>
        <taxon>Pseudomonadati</taxon>
        <taxon>Pseudomonadota</taxon>
        <taxon>Gammaproteobacteria</taxon>
        <taxon>Cellvibrionales</taxon>
        <taxon>Halieaceae</taxon>
        <taxon>Pseudohalioglobus</taxon>
    </lineage>
</organism>
<dbReference type="PANTHER" id="PTHR31212">
    <property type="entry name" value="ALPHA-KETOGLUTARATE-DEPENDENT DIOXYGENASE ALKB HOMOLOG 3"/>
    <property type="match status" value="1"/>
</dbReference>
<keyword evidence="2" id="KW-0560">Oxidoreductase</keyword>
<proteinExistence type="predicted"/>
<dbReference type="PANTHER" id="PTHR31212:SF4">
    <property type="entry name" value="ALPHA-KETOGLUTARATE-DEPENDENT DIOXYGENASE ALKB HOMOLOG 3"/>
    <property type="match status" value="1"/>
</dbReference>
<dbReference type="InterPro" id="IPR037151">
    <property type="entry name" value="AlkB-like_sf"/>
</dbReference>
<dbReference type="GO" id="GO:0006307">
    <property type="term" value="P:DNA alkylation repair"/>
    <property type="evidence" value="ECO:0007669"/>
    <property type="project" value="InterPro"/>
</dbReference>
<gene>
    <name evidence="2" type="ORF">C0039_13370</name>
</gene>
<dbReference type="Gene3D" id="2.60.120.590">
    <property type="entry name" value="Alpha-ketoglutarate-dependent dioxygenase AlkB-like"/>
    <property type="match status" value="1"/>
</dbReference>
<sequence>MTQLSLYPDAGVEALSLPGADLTLLRRPDLGVSASELLAGLLADTPWRQETITLFGKTHLQPRLLAWYGEADAQYRYSGKTYQPLPFTKRLETLRKRMASLAGAPFNSVLLNYYRNQRDSMGLHADDEPELGREPVIASLSLGEERVLYFRPKHDRELGALDLTLPSGSVLLMRGATQDNWKHGVRKLTRSCGPRLNLTFRYVQARPGH</sequence>
<accession>A0A2N5X112</accession>
<comment type="caution">
    <text evidence="2">The sequence shown here is derived from an EMBL/GenBank/DDBJ whole genome shotgun (WGS) entry which is preliminary data.</text>
</comment>
<name>A0A2N5X112_9GAMM</name>
<dbReference type="InterPro" id="IPR027450">
    <property type="entry name" value="AlkB-like"/>
</dbReference>
<dbReference type="InterPro" id="IPR005123">
    <property type="entry name" value="Oxoglu/Fe-dep_dioxygenase_dom"/>
</dbReference>
<dbReference type="RefSeq" id="WP_075999405.1">
    <property type="nucleotide sequence ID" value="NZ_PKUS01000018.1"/>
</dbReference>
<dbReference type="InterPro" id="IPR032854">
    <property type="entry name" value="ALKBH3"/>
</dbReference>
<evidence type="ECO:0000313" key="2">
    <source>
        <dbReference type="EMBL" id="PLW68177.1"/>
    </source>
</evidence>
<dbReference type="GO" id="GO:0051213">
    <property type="term" value="F:dioxygenase activity"/>
    <property type="evidence" value="ECO:0007669"/>
    <property type="project" value="UniProtKB-KW"/>
</dbReference>
<dbReference type="Pfam" id="PF13532">
    <property type="entry name" value="2OG-FeII_Oxy_2"/>
    <property type="match status" value="1"/>
</dbReference>
<dbReference type="SUPFAM" id="SSF51197">
    <property type="entry name" value="Clavaminate synthase-like"/>
    <property type="match status" value="1"/>
</dbReference>
<protein>
    <submittedName>
        <fullName evidence="2">Alpha-ketoglutarate-dependent dioxygenase AlkB</fullName>
    </submittedName>
</protein>
<evidence type="ECO:0000313" key="3">
    <source>
        <dbReference type="Proteomes" id="UP000235005"/>
    </source>
</evidence>
<keyword evidence="3" id="KW-1185">Reference proteome</keyword>
<reference evidence="2 3" key="1">
    <citation type="submission" date="2018-01" db="EMBL/GenBank/DDBJ databases">
        <title>The draft genome sequence of Halioglobus lutimaris HF004.</title>
        <authorList>
            <person name="Du Z.-J."/>
            <person name="Shi M.-J."/>
        </authorList>
    </citation>
    <scope>NUCLEOTIDE SEQUENCE [LARGE SCALE GENOMIC DNA]</scope>
    <source>
        <strain evidence="2 3">HF004</strain>
    </source>
</reference>
<dbReference type="OrthoDB" id="190276at2"/>
<feature type="domain" description="Fe2OG dioxygenase" evidence="1">
    <location>
        <begin position="105"/>
        <end position="204"/>
    </location>
</feature>
<keyword evidence="2" id="KW-0223">Dioxygenase</keyword>
<dbReference type="AlphaFoldDB" id="A0A2N5X112"/>
<evidence type="ECO:0000259" key="1">
    <source>
        <dbReference type="PROSITE" id="PS51471"/>
    </source>
</evidence>